<dbReference type="SUPFAM" id="SSF160443">
    <property type="entry name" value="SMR domain-like"/>
    <property type="match status" value="1"/>
</dbReference>
<keyword evidence="3" id="KW-1185">Reference proteome</keyword>
<dbReference type="InterPro" id="IPR002625">
    <property type="entry name" value="Smr_dom"/>
</dbReference>
<evidence type="ECO:0000313" key="3">
    <source>
        <dbReference type="Proteomes" id="UP000249646"/>
    </source>
</evidence>
<dbReference type="PROSITE" id="PS50828">
    <property type="entry name" value="SMR"/>
    <property type="match status" value="1"/>
</dbReference>
<reference evidence="2 3" key="1">
    <citation type="submission" date="2018-06" db="EMBL/GenBank/DDBJ databases">
        <title>Genomic Encyclopedia of Archaeal and Bacterial Type Strains, Phase II (KMG-II): from individual species to whole genera.</title>
        <authorList>
            <person name="Goeker M."/>
        </authorList>
    </citation>
    <scope>NUCLEOTIDE SEQUENCE [LARGE SCALE GENOMIC DNA]</scope>
    <source>
        <strain evidence="2 3">ATCC 51348</strain>
    </source>
</reference>
<proteinExistence type="predicted"/>
<feature type="domain" description="Smr" evidence="1">
    <location>
        <begin position="9"/>
        <end position="80"/>
    </location>
</feature>
<name>A0A2W7G5F5_9BACT</name>
<dbReference type="RefSeq" id="WP_111517931.1">
    <property type="nucleotide sequence ID" value="NZ_QKUB01000001.1"/>
</dbReference>
<dbReference type="EMBL" id="QKUB01000001">
    <property type="protein sequence ID" value="PZW01497.1"/>
    <property type="molecule type" value="Genomic_DNA"/>
</dbReference>
<dbReference type="Gene3D" id="3.30.1370.110">
    <property type="match status" value="1"/>
</dbReference>
<evidence type="ECO:0000313" key="2">
    <source>
        <dbReference type="EMBL" id="PZW01497.1"/>
    </source>
</evidence>
<dbReference type="Proteomes" id="UP000249646">
    <property type="component" value="Unassembled WGS sequence"/>
</dbReference>
<organism evidence="2 3">
    <name type="scientific">Metamycoplasma auris</name>
    <dbReference type="NCBI Taxonomy" id="51363"/>
    <lineage>
        <taxon>Bacteria</taxon>
        <taxon>Bacillati</taxon>
        <taxon>Mycoplasmatota</taxon>
        <taxon>Mycoplasmoidales</taxon>
        <taxon>Metamycoplasmataceae</taxon>
        <taxon>Metamycoplasma</taxon>
    </lineage>
</organism>
<dbReference type="AlphaFoldDB" id="A0A2W7G5F5"/>
<comment type="caution">
    <text evidence="2">The sequence shown here is derived from an EMBL/GenBank/DDBJ whole genome shotgun (WGS) entry which is preliminary data.</text>
</comment>
<accession>A0A2W7G5F5</accession>
<dbReference type="Pfam" id="PF01713">
    <property type="entry name" value="Smr"/>
    <property type="match status" value="1"/>
</dbReference>
<dbReference type="OrthoDB" id="399137at2"/>
<evidence type="ECO:0000259" key="1">
    <source>
        <dbReference type="PROSITE" id="PS50828"/>
    </source>
</evidence>
<gene>
    <name evidence="2" type="ORF">BCF89_10112</name>
</gene>
<dbReference type="InterPro" id="IPR036063">
    <property type="entry name" value="Smr_dom_sf"/>
</dbReference>
<sequence>MNFDYSFIIDLHGQDSIEATSSVLNALFAFDENKNYEYFDIITGNGSGALKFVVSDLLETENYRYKFLNQNQSIIRVYRKKR</sequence>
<protein>
    <submittedName>
        <fullName evidence="2">Smr domain-containing protein</fullName>
    </submittedName>
</protein>